<dbReference type="Gene3D" id="3.40.50.20">
    <property type="match status" value="1"/>
</dbReference>
<comment type="function">
    <text evidence="5">Catalyzes the ATP-dependent conversion of 5-aminoimidazole ribonucleotide (AIR) and HCO(3)- to N5-carboxyaminoimidazole ribonucleotide (N5-CAIR).</text>
</comment>
<feature type="binding site" evidence="4">
    <location>
        <begin position="260"/>
        <end position="261"/>
    </location>
    <ligand>
        <name>ATP</name>
        <dbReference type="ChEBI" id="CHEBI:30616"/>
    </ligand>
</feature>
<evidence type="ECO:0000256" key="3">
    <source>
        <dbReference type="ARBA" id="ARBA00022840"/>
    </source>
</evidence>
<comment type="subunit">
    <text evidence="4 5">Homodimer.</text>
</comment>
<feature type="signal peptide" evidence="6">
    <location>
        <begin position="1"/>
        <end position="18"/>
    </location>
</feature>
<evidence type="ECO:0000256" key="4">
    <source>
        <dbReference type="HAMAP-Rule" id="MF_01928"/>
    </source>
</evidence>
<dbReference type="InterPro" id="IPR054350">
    <property type="entry name" value="PurT/PurK_preATP-grasp"/>
</dbReference>
<dbReference type="Gene3D" id="3.30.470.20">
    <property type="entry name" value="ATP-grasp fold, B domain"/>
    <property type="match status" value="1"/>
</dbReference>
<dbReference type="Pfam" id="PF17769">
    <property type="entry name" value="PurK_C"/>
    <property type="match status" value="1"/>
</dbReference>
<comment type="caution">
    <text evidence="4">Lacks conserved residue(s) required for the propagation of feature annotation.</text>
</comment>
<dbReference type="InterPro" id="IPR011761">
    <property type="entry name" value="ATP-grasp"/>
</dbReference>
<comment type="similarity">
    <text evidence="4 5">Belongs to the PurK/PurT family.</text>
</comment>
<comment type="function">
    <text evidence="4">Catalyzes the ATP-dependent conversion of 5-aminoimidazole ribonucleotide (AIR) and HCO(3)(-) to N5-carboxyaminoimidazole ribonucleotide (N5-CAIR).</text>
</comment>
<dbReference type="InterPro" id="IPR040686">
    <property type="entry name" value="PurK_C"/>
</dbReference>
<comment type="pathway">
    <text evidence="4 5">Purine metabolism; IMP biosynthesis via de novo pathway; 5-amino-1-(5-phospho-D-ribosyl)imidazole-4-carboxylate from 5-amino-1-(5-phospho-D-ribosyl)imidazole (N5-CAIR route): step 1/2.</text>
</comment>
<gene>
    <name evidence="4 5 8" type="primary">purK</name>
    <name evidence="8" type="ORF">TUM4630_33070</name>
</gene>
<feature type="binding site" evidence="4">
    <location>
        <position position="103"/>
    </location>
    <ligand>
        <name>ATP</name>
        <dbReference type="ChEBI" id="CHEBI:30616"/>
    </ligand>
</feature>
<dbReference type="InterPro" id="IPR013815">
    <property type="entry name" value="ATP_grasp_subdomain_1"/>
</dbReference>
<feature type="binding site" evidence="4">
    <location>
        <position position="183"/>
    </location>
    <ligand>
        <name>ATP</name>
        <dbReference type="ChEBI" id="CHEBI:30616"/>
    </ligand>
</feature>
<dbReference type="NCBIfam" id="TIGR01161">
    <property type="entry name" value="purK"/>
    <property type="match status" value="1"/>
</dbReference>
<dbReference type="SUPFAM" id="SSF56059">
    <property type="entry name" value="Glutathione synthetase ATP-binding domain-like"/>
    <property type="match status" value="1"/>
</dbReference>
<evidence type="ECO:0000256" key="5">
    <source>
        <dbReference type="RuleBase" id="RU361200"/>
    </source>
</evidence>
<keyword evidence="1 4" id="KW-0547">Nucleotide-binding</keyword>
<dbReference type="Pfam" id="PF22660">
    <property type="entry name" value="RS_preATP-grasp-like"/>
    <property type="match status" value="1"/>
</dbReference>
<sequence length="364" mass="39607">MRIGIIGCGQLARMLALAGLPLGLKFSFVADTGSDTDLSCVEGLGLIAPWQAGDNLADLYDALGQPDAFTVEKEQVDLNLLHGLTAFCRFAPSVNSVAHCKSRIEEKQLLAQLQIPSAPFCYGIDLNQSAKELGLPMVLKSLHDGYDGKNQWLVKDDRQLTQLAASPPQTDYLAEQWVAFDREVSLIGVRSTTGDTQLYPLTENVHHQGILVRSIAPAQGITPLMQQTAEDYMRAIFDALPYVGVLAMELFVVGDKLLVNELAPRVHNSGHWTQLGAMTCQFENHLRAIAGLPLGATQAQGATAMLNLLGTAAAPREALTTNASLHWYNKTPQPQRKVGHININACDHAQLQQQIAQVEARLSR</sequence>
<reference evidence="8 9" key="1">
    <citation type="submission" date="2021-05" db="EMBL/GenBank/DDBJ databases">
        <title>Molecular characterization for Shewanella algae harboring chromosomal blaOXA-55-like strains isolated from clinical and environment sample.</title>
        <authorList>
            <person name="Ohama Y."/>
            <person name="Aoki K."/>
            <person name="Harada S."/>
            <person name="Moriya K."/>
            <person name="Ishii Y."/>
            <person name="Tateda K."/>
        </authorList>
    </citation>
    <scope>NUCLEOTIDE SEQUENCE [LARGE SCALE GENOMIC DNA]</scope>
    <source>
        <strain evidence="8 9">LMG 23746</strain>
    </source>
</reference>
<dbReference type="InterPro" id="IPR005875">
    <property type="entry name" value="PurK"/>
</dbReference>
<keyword evidence="9" id="KW-1185">Reference proteome</keyword>
<comment type="caution">
    <text evidence="8">The sequence shown here is derived from an EMBL/GenBank/DDBJ whole genome shotgun (WGS) entry which is preliminary data.</text>
</comment>
<evidence type="ECO:0000256" key="6">
    <source>
        <dbReference type="SAM" id="SignalP"/>
    </source>
</evidence>
<feature type="binding site" evidence="4">
    <location>
        <begin position="175"/>
        <end position="178"/>
    </location>
    <ligand>
        <name>ATP</name>
        <dbReference type="ChEBI" id="CHEBI:30616"/>
    </ligand>
</feature>
<evidence type="ECO:0000313" key="8">
    <source>
        <dbReference type="EMBL" id="GIU02201.1"/>
    </source>
</evidence>
<feature type="binding site" evidence="4">
    <location>
        <position position="206"/>
    </location>
    <ligand>
        <name>ATP</name>
        <dbReference type="ChEBI" id="CHEBI:30616"/>
    </ligand>
</feature>
<evidence type="ECO:0000313" key="9">
    <source>
        <dbReference type="Proteomes" id="UP000761574"/>
    </source>
</evidence>
<keyword evidence="2 4" id="KW-0658">Purine biosynthesis</keyword>
<dbReference type="HAMAP" id="MF_01928">
    <property type="entry name" value="PurK"/>
    <property type="match status" value="1"/>
</dbReference>
<dbReference type="SUPFAM" id="SSF51246">
    <property type="entry name" value="Rudiment single hybrid motif"/>
    <property type="match status" value="1"/>
</dbReference>
<dbReference type="PANTHER" id="PTHR11609">
    <property type="entry name" value="PURINE BIOSYNTHESIS PROTEIN 6/7, PUR6/7"/>
    <property type="match status" value="1"/>
</dbReference>
<evidence type="ECO:0000256" key="1">
    <source>
        <dbReference type="ARBA" id="ARBA00022741"/>
    </source>
</evidence>
<proteinExistence type="inferred from homology"/>
<dbReference type="InterPro" id="IPR011054">
    <property type="entry name" value="Rudment_hybrid_motif"/>
</dbReference>
<evidence type="ECO:0000256" key="2">
    <source>
        <dbReference type="ARBA" id="ARBA00022755"/>
    </source>
</evidence>
<feature type="chain" id="PRO_5045827268" description="N5-carboxyaminoimidazole ribonucleotide synthase" evidence="6">
    <location>
        <begin position="19"/>
        <end position="364"/>
    </location>
</feature>
<dbReference type="InterPro" id="IPR016185">
    <property type="entry name" value="PreATP-grasp_dom_sf"/>
</dbReference>
<keyword evidence="6" id="KW-0732">Signal</keyword>
<keyword evidence="3 4" id="KW-0067">ATP-binding</keyword>
<accession>A0ABQ4NSM0</accession>
<feature type="binding site" evidence="4">
    <location>
        <position position="140"/>
    </location>
    <ligand>
        <name>ATP</name>
        <dbReference type="ChEBI" id="CHEBI:30616"/>
    </ligand>
</feature>
<dbReference type="Gene3D" id="3.30.1490.20">
    <property type="entry name" value="ATP-grasp fold, A domain"/>
    <property type="match status" value="1"/>
</dbReference>
<protein>
    <recommendedName>
        <fullName evidence="4 5">N5-carboxyaminoimidazole ribonucleotide synthase</fullName>
        <shortName evidence="4 5">N5-CAIR synthase</shortName>
        <ecNumber evidence="4 5">6.3.4.18</ecNumber>
    </recommendedName>
    <alternativeName>
        <fullName evidence="4 5">5-(carboxyamino)imidazole ribonucleotide synthetase</fullName>
    </alternativeName>
</protein>
<dbReference type="PROSITE" id="PS50975">
    <property type="entry name" value="ATP_GRASP"/>
    <property type="match status" value="1"/>
</dbReference>
<feature type="domain" description="ATP-grasp" evidence="7">
    <location>
        <begin position="107"/>
        <end position="290"/>
    </location>
</feature>
<dbReference type="NCBIfam" id="NF004679">
    <property type="entry name" value="PRK06019.1-5"/>
    <property type="match status" value="1"/>
</dbReference>
<dbReference type="SUPFAM" id="SSF52440">
    <property type="entry name" value="PreATP-grasp domain"/>
    <property type="match status" value="1"/>
</dbReference>
<dbReference type="EC" id="6.3.4.18" evidence="4 5"/>
<evidence type="ECO:0000259" key="7">
    <source>
        <dbReference type="PROSITE" id="PS50975"/>
    </source>
</evidence>
<dbReference type="InterPro" id="IPR003135">
    <property type="entry name" value="ATP-grasp_carboxylate-amine"/>
</dbReference>
<dbReference type="Pfam" id="PF02222">
    <property type="entry name" value="ATP-grasp"/>
    <property type="match status" value="1"/>
</dbReference>
<comment type="catalytic activity">
    <reaction evidence="4 5">
        <text>5-amino-1-(5-phospho-beta-D-ribosyl)imidazole + hydrogencarbonate + ATP = 5-carboxyamino-1-(5-phospho-D-ribosyl)imidazole + ADP + phosphate + 2 H(+)</text>
        <dbReference type="Rhea" id="RHEA:19317"/>
        <dbReference type="ChEBI" id="CHEBI:15378"/>
        <dbReference type="ChEBI" id="CHEBI:17544"/>
        <dbReference type="ChEBI" id="CHEBI:30616"/>
        <dbReference type="ChEBI" id="CHEBI:43474"/>
        <dbReference type="ChEBI" id="CHEBI:58730"/>
        <dbReference type="ChEBI" id="CHEBI:137981"/>
        <dbReference type="ChEBI" id="CHEBI:456216"/>
        <dbReference type="EC" id="6.3.4.18"/>
    </reaction>
</comment>
<keyword evidence="4 5" id="KW-0436">Ligase</keyword>
<dbReference type="EMBL" id="BPFB01000058">
    <property type="protein sequence ID" value="GIU02201.1"/>
    <property type="molecule type" value="Genomic_DNA"/>
</dbReference>
<name>A0ABQ4NSM0_9GAMM</name>
<dbReference type="PANTHER" id="PTHR11609:SF5">
    <property type="entry name" value="PHOSPHORIBOSYLAMINOIMIDAZOLE CARBOXYLASE"/>
    <property type="match status" value="1"/>
</dbReference>
<dbReference type="Proteomes" id="UP000761574">
    <property type="component" value="Unassembled WGS sequence"/>
</dbReference>
<organism evidence="8 9">
    <name type="scientific">Shewanella algidipiscicola</name>
    <dbReference type="NCBI Taxonomy" id="614070"/>
    <lineage>
        <taxon>Bacteria</taxon>
        <taxon>Pseudomonadati</taxon>
        <taxon>Pseudomonadota</taxon>
        <taxon>Gammaproteobacteria</taxon>
        <taxon>Alteromonadales</taxon>
        <taxon>Shewanellaceae</taxon>
        <taxon>Shewanella</taxon>
    </lineage>
</organism>
<dbReference type="RefSeq" id="WP_119979177.1">
    <property type="nucleotide sequence ID" value="NZ_BPFB01000058.1"/>
</dbReference>